<keyword evidence="6" id="KW-0418">Kinase</keyword>
<comment type="catalytic activity">
    <reaction evidence="9">
        <text>isopentenyl phosphate + ATP = isopentenyl diphosphate + ADP</text>
        <dbReference type="Rhea" id="RHEA:33963"/>
        <dbReference type="ChEBI" id="CHEBI:30616"/>
        <dbReference type="ChEBI" id="CHEBI:65078"/>
        <dbReference type="ChEBI" id="CHEBI:128769"/>
        <dbReference type="ChEBI" id="CHEBI:456216"/>
        <dbReference type="EC" id="2.7.4.26"/>
    </reaction>
</comment>
<sequence length="281" mass="30077">MKSASQIWLLSVLDVGKLYRPLTKEQYGFLPDMARASKGFFNWYTWRAELLLEALGLCTAAIAEEKEKRVVVIHGAGSFGHFEVRELGLTAEGIARTRQAVTSLSKIVCDELTGRGARPVSLAPFGIVQTTDGRLARDGERALCRAATAALDAGLLPVFHGDIVLDSKRGAAVLSGDDVLAAICRHGVVDRAIFVTDVEGVYDKNPRLDPTAKLIPELTSRRVDTAGATDATGGMRAKLDAAFRAARAGVPVTILAPPQFPAALKKDEGDGHVTPSTRVRC</sequence>
<protein>
    <recommendedName>
        <fullName evidence="3">Isopentenyl phosphate kinase</fullName>
        <ecNumber evidence="2">2.7.4.26</ecNumber>
    </recommendedName>
</protein>
<keyword evidence="12" id="KW-1185">Reference proteome</keyword>
<organism evidence="11 12">
    <name type="scientific">Chrysophaeum taylorii</name>
    <dbReference type="NCBI Taxonomy" id="2483200"/>
    <lineage>
        <taxon>Eukaryota</taxon>
        <taxon>Sar</taxon>
        <taxon>Stramenopiles</taxon>
        <taxon>Ochrophyta</taxon>
        <taxon>Pelagophyceae</taxon>
        <taxon>Pelagomonadales</taxon>
        <taxon>Pelagomonadaceae</taxon>
        <taxon>Chrysophaeum</taxon>
    </lineage>
</organism>
<dbReference type="EMBL" id="JAQMWT010000675">
    <property type="protein sequence ID" value="KAJ8598393.1"/>
    <property type="molecule type" value="Genomic_DNA"/>
</dbReference>
<evidence type="ECO:0000256" key="8">
    <source>
        <dbReference type="ARBA" id="ARBA00023229"/>
    </source>
</evidence>
<dbReference type="GO" id="GO:0016114">
    <property type="term" value="P:terpenoid biosynthetic process"/>
    <property type="evidence" value="ECO:0007669"/>
    <property type="project" value="TreeGrafter"/>
</dbReference>
<evidence type="ECO:0000256" key="5">
    <source>
        <dbReference type="ARBA" id="ARBA00022741"/>
    </source>
</evidence>
<dbReference type="EC" id="2.7.4.26" evidence="2"/>
<evidence type="ECO:0000256" key="9">
    <source>
        <dbReference type="ARBA" id="ARBA00049063"/>
    </source>
</evidence>
<dbReference type="SUPFAM" id="SSF53633">
    <property type="entry name" value="Carbamate kinase-like"/>
    <property type="match status" value="1"/>
</dbReference>
<keyword evidence="8" id="KW-0414">Isoprene biosynthesis</keyword>
<evidence type="ECO:0000313" key="12">
    <source>
        <dbReference type="Proteomes" id="UP001230188"/>
    </source>
</evidence>
<evidence type="ECO:0000256" key="1">
    <source>
        <dbReference type="ARBA" id="ARBA00010540"/>
    </source>
</evidence>
<dbReference type="PROSITE" id="PS00902">
    <property type="entry name" value="GLUTAMATE_5_KINASE"/>
    <property type="match status" value="1"/>
</dbReference>
<comment type="caution">
    <text evidence="11">The sequence shown here is derived from an EMBL/GenBank/DDBJ whole genome shotgun (WGS) entry which is preliminary data.</text>
</comment>
<comment type="similarity">
    <text evidence="1">Belongs to the isopentenyl phosphate kinase family.</text>
</comment>
<gene>
    <name evidence="11" type="ORF">CTAYLR_003004</name>
</gene>
<evidence type="ECO:0000259" key="10">
    <source>
        <dbReference type="Pfam" id="PF00696"/>
    </source>
</evidence>
<dbReference type="InterPro" id="IPR036393">
    <property type="entry name" value="AceGlu_kinase-like_sf"/>
</dbReference>
<evidence type="ECO:0000256" key="4">
    <source>
        <dbReference type="ARBA" id="ARBA00022679"/>
    </source>
</evidence>
<dbReference type="Proteomes" id="UP001230188">
    <property type="component" value="Unassembled WGS sequence"/>
</dbReference>
<dbReference type="GO" id="GO:0004349">
    <property type="term" value="F:glutamate 5-kinase activity"/>
    <property type="evidence" value="ECO:0007669"/>
    <property type="project" value="InterPro"/>
</dbReference>
<accession>A0AAD7XGH8</accession>
<dbReference type="InterPro" id="IPR001048">
    <property type="entry name" value="Asp/Glu/Uridylate_kinase"/>
</dbReference>
<dbReference type="InterPro" id="IPR024192">
    <property type="entry name" value="Fosfomycin_R_FomA-type"/>
</dbReference>
<dbReference type="PANTHER" id="PTHR43654">
    <property type="entry name" value="GLUTAMATE 5-KINASE"/>
    <property type="match status" value="1"/>
</dbReference>
<evidence type="ECO:0000256" key="2">
    <source>
        <dbReference type="ARBA" id="ARBA00012908"/>
    </source>
</evidence>
<dbReference type="GO" id="GO:0005524">
    <property type="term" value="F:ATP binding"/>
    <property type="evidence" value="ECO:0007669"/>
    <property type="project" value="UniProtKB-KW"/>
</dbReference>
<dbReference type="Gene3D" id="3.40.1160.10">
    <property type="entry name" value="Acetylglutamate kinase-like"/>
    <property type="match status" value="1"/>
</dbReference>
<feature type="domain" description="Aspartate/glutamate/uridylate kinase" evidence="10">
    <location>
        <begin position="64"/>
        <end position="255"/>
    </location>
</feature>
<dbReference type="NCBIfam" id="NF040647">
    <property type="entry name" value="IPPK_Arch"/>
    <property type="match status" value="1"/>
</dbReference>
<dbReference type="GO" id="GO:0005829">
    <property type="term" value="C:cytosol"/>
    <property type="evidence" value="ECO:0007669"/>
    <property type="project" value="TreeGrafter"/>
</dbReference>
<dbReference type="InterPro" id="IPR019797">
    <property type="entry name" value="Glutamate_5-kinase_CS"/>
</dbReference>
<name>A0AAD7XGH8_9STRA</name>
<keyword evidence="4" id="KW-0808">Transferase</keyword>
<dbReference type="PRINTS" id="PR00474">
    <property type="entry name" value="GLU5KINASE"/>
</dbReference>
<dbReference type="AlphaFoldDB" id="A0AAD7XGH8"/>
<proteinExistence type="inferred from homology"/>
<keyword evidence="7" id="KW-0067">ATP-binding</keyword>
<dbReference type="PANTHER" id="PTHR43654:SF1">
    <property type="entry name" value="ISOPENTENYL PHOSPHATE KINASE"/>
    <property type="match status" value="1"/>
</dbReference>
<dbReference type="Pfam" id="PF00696">
    <property type="entry name" value="AA_kinase"/>
    <property type="match status" value="1"/>
</dbReference>
<evidence type="ECO:0000256" key="6">
    <source>
        <dbReference type="ARBA" id="ARBA00022777"/>
    </source>
</evidence>
<evidence type="ECO:0000256" key="3">
    <source>
        <dbReference type="ARBA" id="ARBA00017267"/>
    </source>
</evidence>
<keyword evidence="5" id="KW-0547">Nucleotide-binding</keyword>
<dbReference type="InterPro" id="IPR001057">
    <property type="entry name" value="Glu/AcGlu_kinase"/>
</dbReference>
<evidence type="ECO:0000256" key="7">
    <source>
        <dbReference type="ARBA" id="ARBA00022840"/>
    </source>
</evidence>
<dbReference type="GO" id="GO:0102043">
    <property type="term" value="F:isopentenyl phosphate kinase activity"/>
    <property type="evidence" value="ECO:0007669"/>
    <property type="project" value="UniProtKB-EC"/>
</dbReference>
<evidence type="ECO:0000313" key="11">
    <source>
        <dbReference type="EMBL" id="KAJ8598393.1"/>
    </source>
</evidence>
<reference evidence="11" key="1">
    <citation type="submission" date="2023-01" db="EMBL/GenBank/DDBJ databases">
        <title>Metagenome sequencing of chrysophaentin producing Chrysophaeum taylorii.</title>
        <authorList>
            <person name="Davison J."/>
            <person name="Bewley C."/>
        </authorList>
    </citation>
    <scope>NUCLEOTIDE SEQUENCE</scope>
    <source>
        <strain evidence="11">NIES-1699</strain>
    </source>
</reference>